<evidence type="ECO:0000256" key="7">
    <source>
        <dbReference type="ARBA" id="ARBA00023244"/>
    </source>
</evidence>
<dbReference type="GO" id="GO:0006783">
    <property type="term" value="P:heme biosynthetic process"/>
    <property type="evidence" value="ECO:0007669"/>
    <property type="project" value="TreeGrafter"/>
</dbReference>
<dbReference type="Pfam" id="PF01379">
    <property type="entry name" value="Porphobil_deam"/>
    <property type="match status" value="1"/>
</dbReference>
<dbReference type="GO" id="GO:0005737">
    <property type="term" value="C:cytoplasm"/>
    <property type="evidence" value="ECO:0007669"/>
    <property type="project" value="UniProtKB-UniRule"/>
</dbReference>
<comment type="function">
    <text evidence="2">Tetrapolymerization of the monopyrrole PBG into the hydroxymethylbilane pre-uroporphyrinogen in several discrete steps.</text>
</comment>
<comment type="subunit">
    <text evidence="4">Monomer.</text>
</comment>
<dbReference type="Gene3D" id="3.40.190.10">
    <property type="entry name" value="Periplasmic binding protein-like II"/>
    <property type="match status" value="2"/>
</dbReference>
<dbReference type="InterPro" id="IPR022419">
    <property type="entry name" value="Porphobilin_deaminase_cofac_BS"/>
</dbReference>
<dbReference type="Pfam" id="PF03900">
    <property type="entry name" value="Porphobil_deamC"/>
    <property type="match status" value="1"/>
</dbReference>
<dbReference type="AlphaFoldDB" id="A0A199NTE6"/>
<feature type="domain" description="Porphobilinogen deaminase N-terminal" evidence="11">
    <location>
        <begin position="10"/>
        <end position="228"/>
    </location>
</feature>
<dbReference type="SUPFAM" id="SSF54782">
    <property type="entry name" value="Porphobilinogen deaminase (hydroxymethylbilane synthase), C-terminal domain"/>
    <property type="match status" value="1"/>
</dbReference>
<name>A0A199NTE6_9MICC</name>
<dbReference type="Proteomes" id="UP000053171">
    <property type="component" value="Unassembled WGS sequence"/>
</dbReference>
<dbReference type="InterPro" id="IPR022417">
    <property type="entry name" value="Porphobilin_deaminase_N"/>
</dbReference>
<evidence type="ECO:0000313" key="13">
    <source>
        <dbReference type="EMBL" id="OAX52187.1"/>
    </source>
</evidence>
<dbReference type="RefSeq" id="WP_064725177.1">
    <property type="nucleotide sequence ID" value="NZ_LJBJ02000006.1"/>
</dbReference>
<evidence type="ECO:0000256" key="5">
    <source>
        <dbReference type="ARBA" id="ARBA00012655"/>
    </source>
</evidence>
<dbReference type="PANTHER" id="PTHR11557">
    <property type="entry name" value="PORPHOBILINOGEN DEAMINASE"/>
    <property type="match status" value="1"/>
</dbReference>
<evidence type="ECO:0000256" key="10">
    <source>
        <dbReference type="SAM" id="MobiDB-lite"/>
    </source>
</evidence>
<protein>
    <recommendedName>
        <fullName evidence="5 9">Hydroxymethylbilane synthase</fullName>
        <ecNumber evidence="5 9">2.5.1.61</ecNumber>
    </recommendedName>
</protein>
<feature type="region of interest" description="Disordered" evidence="10">
    <location>
        <begin position="318"/>
        <end position="356"/>
    </location>
</feature>
<dbReference type="FunFam" id="3.40.190.10:FF:000005">
    <property type="entry name" value="Porphobilinogen deaminase"/>
    <property type="match status" value="1"/>
</dbReference>
<evidence type="ECO:0000259" key="12">
    <source>
        <dbReference type="Pfam" id="PF03900"/>
    </source>
</evidence>
<gene>
    <name evidence="13" type="ORF">AN277_0204235</name>
</gene>
<dbReference type="PANTHER" id="PTHR11557:SF0">
    <property type="entry name" value="PORPHOBILINOGEN DEAMINASE"/>
    <property type="match status" value="1"/>
</dbReference>
<evidence type="ECO:0000259" key="11">
    <source>
        <dbReference type="Pfam" id="PF01379"/>
    </source>
</evidence>
<evidence type="ECO:0000313" key="14">
    <source>
        <dbReference type="Proteomes" id="UP000053171"/>
    </source>
</evidence>
<dbReference type="InterPro" id="IPR036803">
    <property type="entry name" value="Porphobilinogen_deaminase_C_sf"/>
</dbReference>
<evidence type="ECO:0000256" key="9">
    <source>
        <dbReference type="NCBIfam" id="TIGR00212"/>
    </source>
</evidence>
<dbReference type="Gene3D" id="3.30.160.40">
    <property type="entry name" value="Porphobilinogen deaminase, C-terminal domain"/>
    <property type="match status" value="1"/>
</dbReference>
<comment type="similarity">
    <text evidence="3">Belongs to the HMBS family.</text>
</comment>
<feature type="domain" description="Porphobilinogen deaminase C-terminal" evidence="12">
    <location>
        <begin position="247"/>
        <end position="305"/>
    </location>
</feature>
<evidence type="ECO:0000256" key="2">
    <source>
        <dbReference type="ARBA" id="ARBA00002869"/>
    </source>
</evidence>
<dbReference type="GO" id="GO:0004418">
    <property type="term" value="F:hydroxymethylbilane synthase activity"/>
    <property type="evidence" value="ECO:0007669"/>
    <property type="project" value="UniProtKB-UniRule"/>
</dbReference>
<proteinExistence type="inferred from homology"/>
<evidence type="ECO:0000256" key="3">
    <source>
        <dbReference type="ARBA" id="ARBA00005638"/>
    </source>
</evidence>
<sequence length="385" mass="39443">MSPEGAPTPLRVGTRGSKLATTQSQQVADLLAAHGVPAQLSIVTTTGDLISGPLAQMGGTGVFAAALRQELLTGGVDLAVHSLKDLPTQDAFDGALALAHPPREDPRDALVARDGLTLEQLPAGAVIGTGSPRRAAQIRALRPDCAIADVRGNVGTRLSRVRGLEHHGVTDIGVGRETRGDLDAVVLAASGLARLGLSAVVTDFLDPHRVLPAAGQGCLAVEYRTEDTAPEVLTALRALEDSATRVAVRAERALLLRLEAGCAAPVGAYAQLETDEAGAPVLVLEAVVADPRESGLQSSEGHSSGKQGPEILRETARTPLPAGFPGVDAATETPGARSGEVSGRVPGPEPLEQAERAAARLGTELAETLLGRGADRYTGAEAGRA</sequence>
<dbReference type="SUPFAM" id="SSF53850">
    <property type="entry name" value="Periplasmic binding protein-like II"/>
    <property type="match status" value="1"/>
</dbReference>
<evidence type="ECO:0000256" key="6">
    <source>
        <dbReference type="ARBA" id="ARBA00022679"/>
    </source>
</evidence>
<reference evidence="13" key="1">
    <citation type="submission" date="2016-06" db="EMBL/GenBank/DDBJ databases">
        <title>Identification of putative biosynthetic pathways for the production of bioactive secondary metabolites by the marine actinomycete Kocuria kristinae RUTW2-3.</title>
        <authorList>
            <person name="Waterworth S.C."/>
            <person name="Walmsley T.A."/>
            <person name="Matongo T."/>
            <person name="Davies-Coleman M.T."/>
            <person name="Dorrington R.A."/>
        </authorList>
    </citation>
    <scope>NUCLEOTIDE SEQUENCE [LARGE SCALE GENOMIC DNA]</scope>
    <source>
        <strain evidence="13">RUTW2-3</strain>
    </source>
</reference>
<keyword evidence="14" id="KW-1185">Reference proteome</keyword>
<keyword evidence="7" id="KW-0627">Porphyrin biosynthesis</keyword>
<dbReference type="PRINTS" id="PR00151">
    <property type="entry name" value="PORPHBDMNASE"/>
</dbReference>
<evidence type="ECO:0000256" key="4">
    <source>
        <dbReference type="ARBA" id="ARBA00011245"/>
    </source>
</evidence>
<dbReference type="InterPro" id="IPR000860">
    <property type="entry name" value="HemC"/>
</dbReference>
<accession>A0A199NTE6</accession>
<comment type="cofactor">
    <cofactor evidence="1">
        <name>dipyrromethane</name>
        <dbReference type="ChEBI" id="CHEBI:60342"/>
    </cofactor>
</comment>
<dbReference type="NCBIfam" id="TIGR00212">
    <property type="entry name" value="hemC"/>
    <property type="match status" value="1"/>
</dbReference>
<evidence type="ECO:0000256" key="1">
    <source>
        <dbReference type="ARBA" id="ARBA00001916"/>
    </source>
</evidence>
<dbReference type="PROSITE" id="PS00533">
    <property type="entry name" value="PORPHOBILINOGEN_DEAM"/>
    <property type="match status" value="1"/>
</dbReference>
<dbReference type="EC" id="2.5.1.61" evidence="5 9"/>
<comment type="catalytic activity">
    <reaction evidence="8">
        <text>4 porphobilinogen + H2O = hydroxymethylbilane + 4 NH4(+)</text>
        <dbReference type="Rhea" id="RHEA:13185"/>
        <dbReference type="ChEBI" id="CHEBI:15377"/>
        <dbReference type="ChEBI" id="CHEBI:28938"/>
        <dbReference type="ChEBI" id="CHEBI:57845"/>
        <dbReference type="ChEBI" id="CHEBI:58126"/>
        <dbReference type="EC" id="2.5.1.61"/>
    </reaction>
</comment>
<keyword evidence="6" id="KW-0808">Transferase</keyword>
<organism evidence="13 14">
    <name type="scientific">Rothia kristinae</name>
    <dbReference type="NCBI Taxonomy" id="37923"/>
    <lineage>
        <taxon>Bacteria</taxon>
        <taxon>Bacillati</taxon>
        <taxon>Actinomycetota</taxon>
        <taxon>Actinomycetes</taxon>
        <taxon>Micrococcales</taxon>
        <taxon>Micrococcaceae</taxon>
        <taxon>Rothia</taxon>
    </lineage>
</organism>
<comment type="caution">
    <text evidence="13">The sequence shown here is derived from an EMBL/GenBank/DDBJ whole genome shotgun (WGS) entry which is preliminary data.</text>
</comment>
<dbReference type="EMBL" id="LJBJ02000006">
    <property type="protein sequence ID" value="OAX52187.1"/>
    <property type="molecule type" value="Genomic_DNA"/>
</dbReference>
<evidence type="ECO:0000256" key="8">
    <source>
        <dbReference type="ARBA" id="ARBA00048169"/>
    </source>
</evidence>
<dbReference type="InterPro" id="IPR022418">
    <property type="entry name" value="Porphobilinogen_deaminase_C"/>
</dbReference>